<feature type="signal peptide" evidence="5">
    <location>
        <begin position="1"/>
        <end position="23"/>
    </location>
</feature>
<evidence type="ECO:0000256" key="2">
    <source>
        <dbReference type="ARBA" id="ARBA00010400"/>
    </source>
</evidence>
<evidence type="ECO:0000256" key="1">
    <source>
        <dbReference type="ARBA" id="ARBA00004613"/>
    </source>
</evidence>
<dbReference type="Pfam" id="PF16810">
    <property type="entry name" value="RXLR"/>
    <property type="match status" value="1"/>
</dbReference>
<sequence length="122" mass="13623">MRLSYVLLVSCVAALLAPSNVVAENPSVSTVASPEQVAGARNEGNDRRLLRSHEAPEEEERIIIGDMLLDLVAQKNDKAIFAKWKEAGVMTDTLRMHLNQPEHGLTPRQVNDIVNRYRPHVE</sequence>
<comment type="similarity">
    <text evidence="2 5">Belongs to the RxLR effector family.</text>
</comment>
<comment type="domain">
    <text evidence="5">The RxLR-dEER motif acts to carry the protein into the host cell cytoplasm through binding to cell surface phosphatidylinositol-3-phosphate.</text>
</comment>
<dbReference type="EMBL" id="QXGD01008282">
    <property type="protein sequence ID" value="KAE9159461.1"/>
    <property type="molecule type" value="Genomic_DNA"/>
</dbReference>
<keyword evidence="4 5" id="KW-0732">Signal</keyword>
<protein>
    <recommendedName>
        <fullName evidence="5">RxLR effector protein</fullName>
    </recommendedName>
</protein>
<proteinExistence type="inferred from homology"/>
<feature type="chain" id="PRO_5028507451" description="RxLR effector protein" evidence="5">
    <location>
        <begin position="24"/>
        <end position="122"/>
    </location>
</feature>
<evidence type="ECO:0000313" key="8">
    <source>
        <dbReference type="Proteomes" id="UP000440367"/>
    </source>
</evidence>
<dbReference type="AlphaFoldDB" id="A0A6A3V681"/>
<evidence type="ECO:0000256" key="5">
    <source>
        <dbReference type="RuleBase" id="RU367124"/>
    </source>
</evidence>
<gene>
    <name evidence="7" type="ORF">PF002_g32853</name>
</gene>
<evidence type="ECO:0000313" key="7">
    <source>
        <dbReference type="EMBL" id="KAE9159461.1"/>
    </source>
</evidence>
<evidence type="ECO:0000256" key="4">
    <source>
        <dbReference type="ARBA" id="ARBA00022729"/>
    </source>
</evidence>
<accession>A0A6A3V681</accession>
<organism evidence="7 8">
    <name type="scientific">Phytophthora fragariae</name>
    <dbReference type="NCBI Taxonomy" id="53985"/>
    <lineage>
        <taxon>Eukaryota</taxon>
        <taxon>Sar</taxon>
        <taxon>Stramenopiles</taxon>
        <taxon>Oomycota</taxon>
        <taxon>Peronosporomycetes</taxon>
        <taxon>Peronosporales</taxon>
        <taxon>Peronosporaceae</taxon>
        <taxon>Phytophthora</taxon>
    </lineage>
</organism>
<feature type="region of interest" description="Disordered" evidence="6">
    <location>
        <begin position="33"/>
        <end position="55"/>
    </location>
</feature>
<dbReference type="Proteomes" id="UP000440367">
    <property type="component" value="Unassembled WGS sequence"/>
</dbReference>
<name>A0A6A3V681_9STRA</name>
<comment type="caution">
    <text evidence="7">The sequence shown here is derived from an EMBL/GenBank/DDBJ whole genome shotgun (WGS) entry which is preliminary data.</text>
</comment>
<comment type="function">
    <text evidence="5">Effector that suppresses plant defense responses during pathogen infection.</text>
</comment>
<feature type="compositionally biased region" description="Basic and acidic residues" evidence="6">
    <location>
        <begin position="43"/>
        <end position="55"/>
    </location>
</feature>
<evidence type="ECO:0000256" key="6">
    <source>
        <dbReference type="SAM" id="MobiDB-lite"/>
    </source>
</evidence>
<dbReference type="InterPro" id="IPR031825">
    <property type="entry name" value="RXLR"/>
</dbReference>
<evidence type="ECO:0000256" key="3">
    <source>
        <dbReference type="ARBA" id="ARBA00022525"/>
    </source>
</evidence>
<dbReference type="GO" id="GO:0005576">
    <property type="term" value="C:extracellular region"/>
    <property type="evidence" value="ECO:0007669"/>
    <property type="project" value="UniProtKB-SubCell"/>
</dbReference>
<reference evidence="7 8" key="1">
    <citation type="submission" date="2018-08" db="EMBL/GenBank/DDBJ databases">
        <title>Genomic investigation of the strawberry pathogen Phytophthora fragariae indicates pathogenicity is determined by transcriptional variation in three key races.</title>
        <authorList>
            <person name="Adams T.M."/>
            <person name="Armitage A.D."/>
            <person name="Sobczyk M.K."/>
            <person name="Bates H.J."/>
            <person name="Dunwell J.M."/>
            <person name="Nellist C.F."/>
            <person name="Harrison R.J."/>
        </authorList>
    </citation>
    <scope>NUCLEOTIDE SEQUENCE [LARGE SCALE GENOMIC DNA]</scope>
    <source>
        <strain evidence="7 8">BC-1</strain>
    </source>
</reference>
<comment type="subcellular location">
    <subcellularLocation>
        <location evidence="1 5">Secreted</location>
    </subcellularLocation>
</comment>
<keyword evidence="3 5" id="KW-0964">Secreted</keyword>